<evidence type="ECO:0000313" key="1">
    <source>
        <dbReference type="EMBL" id="KAA6391462.1"/>
    </source>
</evidence>
<gene>
    <name evidence="1" type="ORF">EZS28_013013</name>
</gene>
<comment type="caution">
    <text evidence="1">The sequence shown here is derived from an EMBL/GenBank/DDBJ whole genome shotgun (WGS) entry which is preliminary data.</text>
</comment>
<organism evidence="1 2">
    <name type="scientific">Streblomastix strix</name>
    <dbReference type="NCBI Taxonomy" id="222440"/>
    <lineage>
        <taxon>Eukaryota</taxon>
        <taxon>Metamonada</taxon>
        <taxon>Preaxostyla</taxon>
        <taxon>Oxymonadida</taxon>
        <taxon>Streblomastigidae</taxon>
        <taxon>Streblomastix</taxon>
    </lineage>
</organism>
<dbReference type="EMBL" id="SNRW01002874">
    <property type="protein sequence ID" value="KAA6391462.1"/>
    <property type="molecule type" value="Genomic_DNA"/>
</dbReference>
<proteinExistence type="predicted"/>
<evidence type="ECO:0000313" key="2">
    <source>
        <dbReference type="Proteomes" id="UP000324800"/>
    </source>
</evidence>
<dbReference type="AlphaFoldDB" id="A0A5J4WAB7"/>
<protein>
    <submittedName>
        <fullName evidence="1">Uncharacterized protein</fullName>
    </submittedName>
</protein>
<dbReference type="Proteomes" id="UP000324800">
    <property type="component" value="Unassembled WGS sequence"/>
</dbReference>
<reference evidence="1 2" key="1">
    <citation type="submission" date="2019-03" db="EMBL/GenBank/DDBJ databases">
        <title>Single cell metagenomics reveals metabolic interactions within the superorganism composed of flagellate Streblomastix strix and complex community of Bacteroidetes bacteria on its surface.</title>
        <authorList>
            <person name="Treitli S.C."/>
            <person name="Kolisko M."/>
            <person name="Husnik F."/>
            <person name="Keeling P."/>
            <person name="Hampl V."/>
        </authorList>
    </citation>
    <scope>NUCLEOTIDE SEQUENCE [LARGE SCALE GENOMIC DNA]</scope>
    <source>
        <strain evidence="1">ST1C</strain>
    </source>
</reference>
<name>A0A5J4WAB7_9EUKA</name>
<sequence length="228" mass="26399">MQSKQKNQKSAIAIISFTDSYAQNKQRKQNEQQESESTLSLAQVTSRLKQLWRQIHDKKSRKQVTQIPKLLQSLIALVTFRLGTHLRKEMDLLRLEVRHQSRQCLWNIHFYGDEYVQSELVIIGYGRVMSISFSTAGGIGDEKDEEISYGLYRISRFLSELHEGRNWQPSFQPLPLLVRMSLEQIEDEGANEELEAQINNKGVNGRIKGWANDAKAVTLNRFIHRGRT</sequence>
<accession>A0A5J4WAB7</accession>